<evidence type="ECO:0000256" key="6">
    <source>
        <dbReference type="RuleBase" id="RU366058"/>
    </source>
</evidence>
<evidence type="ECO:0000256" key="5">
    <source>
        <dbReference type="ARBA" id="ARBA00023136"/>
    </source>
</evidence>
<dbReference type="InterPro" id="IPR015414">
    <property type="entry name" value="TMEM64"/>
</dbReference>
<dbReference type="Pfam" id="PF09335">
    <property type="entry name" value="VTT_dom"/>
    <property type="match status" value="1"/>
</dbReference>
<comment type="similarity">
    <text evidence="6">Belongs to the TVP38/TMEM64 family.</text>
</comment>
<accession>A0ABS4FV37</accession>
<keyword evidence="4 6" id="KW-1133">Transmembrane helix</keyword>
<feature type="transmembrane region" description="Helical" evidence="6">
    <location>
        <begin position="172"/>
        <end position="191"/>
    </location>
</feature>
<sequence length="201" mass="22536">MSGTLSIIDLFTEQNLALWLEKYRSLGPLPGILLTFMKSFVPPLPTIVIVGLNAALYGLWWGFLYSWIGLVSGSLLTFLLVRKGSQLKWIRRWSAKPKVEQTLVWARRNGFNYVFLLGMLPVGPFVIVNIVAGLTRMSVLSFFVAVALGKGVMVFCVSYIGTHFSDFMAEPLKLTGVVAFIVFSLWMNKALQRYFAKEALS</sequence>
<dbReference type="RefSeq" id="WP_210090040.1">
    <property type="nucleotide sequence ID" value="NZ_JAGGKG010000015.1"/>
</dbReference>
<evidence type="ECO:0000256" key="4">
    <source>
        <dbReference type="ARBA" id="ARBA00022989"/>
    </source>
</evidence>
<evidence type="ECO:0000256" key="2">
    <source>
        <dbReference type="ARBA" id="ARBA00022475"/>
    </source>
</evidence>
<gene>
    <name evidence="8" type="ORF">J2Z32_003091</name>
</gene>
<feature type="transmembrane region" description="Helical" evidence="6">
    <location>
        <begin position="113"/>
        <end position="134"/>
    </location>
</feature>
<dbReference type="PANTHER" id="PTHR12677:SF55">
    <property type="entry name" value="UNDECAPRENYL PHOSPHATE TRANSPORTER SAOUHSC_00901-RELATED"/>
    <property type="match status" value="1"/>
</dbReference>
<keyword evidence="2 6" id="KW-1003">Cell membrane</keyword>
<comment type="subcellular location">
    <subcellularLocation>
        <location evidence="1 6">Cell membrane</location>
        <topology evidence="1 6">Multi-pass membrane protein</topology>
    </subcellularLocation>
</comment>
<keyword evidence="9" id="KW-1185">Reference proteome</keyword>
<reference evidence="8 9" key="1">
    <citation type="submission" date="2021-03" db="EMBL/GenBank/DDBJ databases">
        <title>Genomic Encyclopedia of Type Strains, Phase IV (KMG-IV): sequencing the most valuable type-strain genomes for metagenomic binning, comparative biology and taxonomic classification.</title>
        <authorList>
            <person name="Goeker M."/>
        </authorList>
    </citation>
    <scope>NUCLEOTIDE SEQUENCE [LARGE SCALE GENOMIC DNA]</scope>
    <source>
        <strain evidence="8 9">DSM 14349</strain>
    </source>
</reference>
<dbReference type="PANTHER" id="PTHR12677">
    <property type="entry name" value="GOLGI APPARATUS MEMBRANE PROTEIN TVP38-RELATED"/>
    <property type="match status" value="1"/>
</dbReference>
<evidence type="ECO:0000256" key="3">
    <source>
        <dbReference type="ARBA" id="ARBA00022692"/>
    </source>
</evidence>
<evidence type="ECO:0000256" key="1">
    <source>
        <dbReference type="ARBA" id="ARBA00004651"/>
    </source>
</evidence>
<protein>
    <recommendedName>
        <fullName evidence="6">TVP38/TMEM64 family membrane protein</fullName>
    </recommendedName>
</protein>
<comment type="caution">
    <text evidence="8">The sequence shown here is derived from an EMBL/GenBank/DDBJ whole genome shotgun (WGS) entry which is preliminary data.</text>
</comment>
<organism evidence="8 9">
    <name type="scientific">Paenibacillus turicensis</name>
    <dbReference type="NCBI Taxonomy" id="160487"/>
    <lineage>
        <taxon>Bacteria</taxon>
        <taxon>Bacillati</taxon>
        <taxon>Bacillota</taxon>
        <taxon>Bacilli</taxon>
        <taxon>Bacillales</taxon>
        <taxon>Paenibacillaceae</taxon>
        <taxon>Paenibacillus</taxon>
    </lineage>
</organism>
<proteinExistence type="inferred from homology"/>
<feature type="transmembrane region" description="Helical" evidence="6">
    <location>
        <begin position="140"/>
        <end position="160"/>
    </location>
</feature>
<evidence type="ECO:0000313" key="8">
    <source>
        <dbReference type="EMBL" id="MBP1906441.1"/>
    </source>
</evidence>
<name>A0ABS4FV37_9BACL</name>
<dbReference type="EMBL" id="JAGGKG010000015">
    <property type="protein sequence ID" value="MBP1906441.1"/>
    <property type="molecule type" value="Genomic_DNA"/>
</dbReference>
<keyword evidence="5 6" id="KW-0472">Membrane</keyword>
<feature type="domain" description="VTT" evidence="7">
    <location>
        <begin position="45"/>
        <end position="162"/>
    </location>
</feature>
<dbReference type="Proteomes" id="UP001519272">
    <property type="component" value="Unassembled WGS sequence"/>
</dbReference>
<feature type="transmembrane region" description="Helical" evidence="6">
    <location>
        <begin position="32"/>
        <end position="52"/>
    </location>
</feature>
<dbReference type="InterPro" id="IPR032816">
    <property type="entry name" value="VTT_dom"/>
</dbReference>
<feature type="transmembrane region" description="Helical" evidence="6">
    <location>
        <begin position="58"/>
        <end position="81"/>
    </location>
</feature>
<evidence type="ECO:0000313" key="9">
    <source>
        <dbReference type="Proteomes" id="UP001519272"/>
    </source>
</evidence>
<evidence type="ECO:0000259" key="7">
    <source>
        <dbReference type="Pfam" id="PF09335"/>
    </source>
</evidence>
<keyword evidence="3 6" id="KW-0812">Transmembrane</keyword>